<accession>A0A2M8S1U8</accession>
<sequence>MRKFCLFILLLCTFSVQGETLIAQNFEKNIPHFEDGVDYFSYRVPINIENRKDKKIIIQSFFAYDCRICSQAQDVLSLYAQIHPHTIYLEKHPVATEEAKYSANVYFSLQALDRDDLADLLLFEAEKDTHSTLLNLTNLLQWGARNGIPDQQFLEFLQSEQVAKKTEEAIYLTDKYGVFTIPFVVIDGKYVLTQSTLYNDDYAFAVLDFLVDRVEQERMMSGENK</sequence>
<reference evidence="2 3" key="1">
    <citation type="submission" date="2017-11" db="EMBL/GenBank/DDBJ databases">
        <title>Reclassification of Bisgaard taxon 7 as Conservatibacter flavescens gen. nov., sp. nov.</title>
        <authorList>
            <person name="Christensen H."/>
        </authorList>
    </citation>
    <scope>NUCLEOTIDE SEQUENCE [LARGE SCALE GENOMIC DNA]</scope>
    <source>
        <strain evidence="2 3">7_4</strain>
    </source>
</reference>
<dbReference type="RefSeq" id="WP_100288962.1">
    <property type="nucleotide sequence ID" value="NZ_PHHA01000018.1"/>
</dbReference>
<feature type="signal peptide" evidence="1">
    <location>
        <begin position="1"/>
        <end position="18"/>
    </location>
</feature>
<gene>
    <name evidence="2" type="ORF">CVP05_07560</name>
</gene>
<dbReference type="InterPro" id="IPR050824">
    <property type="entry name" value="Thiol_disulfide_DsbA"/>
</dbReference>
<protein>
    <submittedName>
        <fullName evidence="2">Thiol:disulfide interchange protein</fullName>
    </submittedName>
</protein>
<dbReference type="Gene3D" id="3.40.30.10">
    <property type="entry name" value="Glutaredoxin"/>
    <property type="match status" value="1"/>
</dbReference>
<dbReference type="Proteomes" id="UP000229329">
    <property type="component" value="Unassembled WGS sequence"/>
</dbReference>
<dbReference type="EMBL" id="PHHA01000018">
    <property type="protein sequence ID" value="PJG85105.1"/>
    <property type="molecule type" value="Genomic_DNA"/>
</dbReference>
<dbReference type="SUPFAM" id="SSF52833">
    <property type="entry name" value="Thioredoxin-like"/>
    <property type="match status" value="1"/>
</dbReference>
<dbReference type="InterPro" id="IPR036249">
    <property type="entry name" value="Thioredoxin-like_sf"/>
</dbReference>
<keyword evidence="1" id="KW-0732">Signal</keyword>
<keyword evidence="3" id="KW-1185">Reference proteome</keyword>
<dbReference type="OrthoDB" id="9784896at2"/>
<evidence type="ECO:0000256" key="1">
    <source>
        <dbReference type="SAM" id="SignalP"/>
    </source>
</evidence>
<comment type="caution">
    <text evidence="2">The sequence shown here is derived from an EMBL/GenBank/DDBJ whole genome shotgun (WGS) entry which is preliminary data.</text>
</comment>
<proteinExistence type="predicted"/>
<dbReference type="PANTHER" id="PTHR35891:SF2">
    <property type="entry name" value="THIOL:DISULFIDE INTERCHANGE PROTEIN DSBA"/>
    <property type="match status" value="1"/>
</dbReference>
<dbReference type="AlphaFoldDB" id="A0A2M8S1U8"/>
<feature type="chain" id="PRO_5014993342" evidence="1">
    <location>
        <begin position="19"/>
        <end position="225"/>
    </location>
</feature>
<dbReference type="PANTHER" id="PTHR35891">
    <property type="entry name" value="THIOL:DISULFIDE INTERCHANGE PROTEIN DSBA"/>
    <property type="match status" value="1"/>
</dbReference>
<organism evidence="2 3">
    <name type="scientific">Conservatibacter flavescens</name>
    <dbReference type="NCBI Taxonomy" id="28161"/>
    <lineage>
        <taxon>Bacteria</taxon>
        <taxon>Pseudomonadati</taxon>
        <taxon>Pseudomonadota</taxon>
        <taxon>Gammaproteobacteria</taxon>
        <taxon>Pasteurellales</taxon>
        <taxon>Pasteurellaceae</taxon>
        <taxon>Conservatibacter</taxon>
    </lineage>
</organism>
<evidence type="ECO:0000313" key="2">
    <source>
        <dbReference type="EMBL" id="PJG85105.1"/>
    </source>
</evidence>
<name>A0A2M8S1U8_9PAST</name>
<evidence type="ECO:0000313" key="3">
    <source>
        <dbReference type="Proteomes" id="UP000229329"/>
    </source>
</evidence>